<accession>A0A160T8Z7</accession>
<reference evidence="1" key="1">
    <citation type="submission" date="2016-01" db="EMBL/GenBank/DDBJ databases">
        <authorList>
            <person name="Mcilroy J.S."/>
            <person name="Karst M S."/>
            <person name="Albertsen M."/>
        </authorList>
    </citation>
    <scope>NUCLEOTIDE SEQUENCE</scope>
    <source>
        <strain evidence="1">Cfx-K</strain>
    </source>
</reference>
<organism evidence="1 2">
    <name type="scientific">Candidatus Promineifilum breve</name>
    <dbReference type="NCBI Taxonomy" id="1806508"/>
    <lineage>
        <taxon>Bacteria</taxon>
        <taxon>Bacillati</taxon>
        <taxon>Chloroflexota</taxon>
        <taxon>Ardenticatenia</taxon>
        <taxon>Candidatus Promineifilales</taxon>
        <taxon>Candidatus Promineifilaceae</taxon>
        <taxon>Candidatus Promineifilum</taxon>
    </lineage>
</organism>
<dbReference type="Proteomes" id="UP000215027">
    <property type="component" value="Chromosome II"/>
</dbReference>
<proteinExistence type="predicted"/>
<evidence type="ECO:0000313" key="1">
    <source>
        <dbReference type="EMBL" id="CUS06269.1"/>
    </source>
</evidence>
<name>A0A160T8Z7_9CHLR</name>
<evidence type="ECO:0000313" key="2">
    <source>
        <dbReference type="Proteomes" id="UP000215027"/>
    </source>
</evidence>
<dbReference type="EMBL" id="LN890656">
    <property type="protein sequence ID" value="CUS06269.1"/>
    <property type="molecule type" value="Genomic_DNA"/>
</dbReference>
<dbReference type="AlphaFoldDB" id="A0A160T8Z7"/>
<dbReference type="RefSeq" id="WP_095045567.1">
    <property type="nucleotide sequence ID" value="NZ_LN890656.1"/>
</dbReference>
<gene>
    <name evidence="1" type="ORF">CFX0092_B0735</name>
</gene>
<dbReference type="KEGG" id="pbf:CFX0092_B0735"/>
<protein>
    <submittedName>
        <fullName evidence="1">Uncharacterized protein</fullName>
    </submittedName>
</protein>
<keyword evidence="2" id="KW-1185">Reference proteome</keyword>
<sequence>MAERKEFIGRLIVAGPTRTMTGEANGYVVEAEAIRRAVAEGLFRGLACFADHAAGGESPAVRRLVGVWHDVVYDEADAAAVGRLRAYDTAETRPVVELLEQVLEEQGLDEAAGPDLGVSIVFYPQLAGDGRTVRGMAMVESADLVMFPASGGSRIVGRMTNDE</sequence>